<evidence type="ECO:0000313" key="14">
    <source>
        <dbReference type="Proteomes" id="UP000255517"/>
    </source>
</evidence>
<dbReference type="InterPro" id="IPR002156">
    <property type="entry name" value="RNaseH_domain"/>
</dbReference>
<evidence type="ECO:0000256" key="4">
    <source>
        <dbReference type="ARBA" id="ARBA00005300"/>
    </source>
</evidence>
<comment type="catalytic activity">
    <reaction evidence="1">
        <text>Endonucleolytic cleavage to 5'-phosphomonoester.</text>
        <dbReference type="EC" id="3.1.26.4"/>
    </reaction>
</comment>
<dbReference type="GO" id="GO:0003676">
    <property type="term" value="F:nucleic acid binding"/>
    <property type="evidence" value="ECO:0007669"/>
    <property type="project" value="InterPro"/>
</dbReference>
<dbReference type="EC" id="3.1.26.4" evidence="5"/>
<evidence type="ECO:0000259" key="12">
    <source>
        <dbReference type="PROSITE" id="PS50879"/>
    </source>
</evidence>
<dbReference type="InterPro" id="IPR012337">
    <property type="entry name" value="RNaseH-like_sf"/>
</dbReference>
<name>A0A379C3T3_9FIRM</name>
<evidence type="ECO:0000256" key="9">
    <source>
        <dbReference type="ARBA" id="ARBA00022759"/>
    </source>
</evidence>
<proteinExistence type="inferred from homology"/>
<evidence type="ECO:0000256" key="10">
    <source>
        <dbReference type="ARBA" id="ARBA00022801"/>
    </source>
</evidence>
<dbReference type="InterPro" id="IPR037056">
    <property type="entry name" value="RNase_H1_N_sf"/>
</dbReference>
<dbReference type="Proteomes" id="UP000255517">
    <property type="component" value="Unassembled WGS sequence"/>
</dbReference>
<keyword evidence="9" id="KW-0255">Endonuclease</keyword>
<reference evidence="13 14" key="1">
    <citation type="submission" date="2018-06" db="EMBL/GenBank/DDBJ databases">
        <authorList>
            <consortium name="Pathogen Informatics"/>
            <person name="Doyle S."/>
        </authorList>
    </citation>
    <scope>NUCLEOTIDE SEQUENCE [LARGE SCALE GENOMIC DNA]</scope>
    <source>
        <strain evidence="13 14">NCTC13149</strain>
    </source>
</reference>
<comment type="cofactor">
    <cofactor evidence="2">
        <name>Mg(2+)</name>
        <dbReference type="ChEBI" id="CHEBI:18420"/>
    </cofactor>
</comment>
<evidence type="ECO:0000256" key="11">
    <source>
        <dbReference type="ARBA" id="ARBA00022842"/>
    </source>
</evidence>
<comment type="function">
    <text evidence="3">Endonuclease that specifically degrades the RNA of RNA-DNA hybrids.</text>
</comment>
<dbReference type="Gene3D" id="3.40.970.10">
    <property type="entry name" value="Ribonuclease H1, N-terminal domain"/>
    <property type="match status" value="1"/>
</dbReference>
<dbReference type="PANTHER" id="PTHR10642">
    <property type="entry name" value="RIBONUCLEASE H1"/>
    <property type="match status" value="1"/>
</dbReference>
<feature type="domain" description="RNase H type-1" evidence="12">
    <location>
        <begin position="62"/>
        <end position="197"/>
    </location>
</feature>
<dbReference type="PANTHER" id="PTHR10642:SF26">
    <property type="entry name" value="RIBONUCLEASE H1"/>
    <property type="match status" value="1"/>
</dbReference>
<dbReference type="GO" id="GO:0043137">
    <property type="term" value="P:DNA replication, removal of RNA primer"/>
    <property type="evidence" value="ECO:0007669"/>
    <property type="project" value="TreeGrafter"/>
</dbReference>
<evidence type="ECO:0000256" key="8">
    <source>
        <dbReference type="ARBA" id="ARBA00022723"/>
    </source>
</evidence>
<sequence length="197" mass="23099">MNYYAVRCGRNPGIYKTWDECNKEVKGFKGAIYKKFSNLEDAENFIKTDSFSLEDKEDIKVKDDEFIAYVDGSYRNSDKSFSYGVYIFNERESYSFSKRFHDEDSTMRNVCGEIKGAMKAMEVSLEKNKKVLYLHYDYEGIRAWPQGNWKTNKEGTISYKNYFDSIKDRLKVIFIKVKAHSGVEFNELVDKLAKEAK</sequence>
<dbReference type="SUPFAM" id="SSF55658">
    <property type="entry name" value="L9 N-domain-like"/>
    <property type="match status" value="1"/>
</dbReference>
<dbReference type="STRING" id="1122949.GCA_000378725_00118"/>
<comment type="similarity">
    <text evidence="4">Belongs to the RNase H family.</text>
</comment>
<keyword evidence="7" id="KW-0540">Nuclease</keyword>
<dbReference type="GO" id="GO:0004523">
    <property type="term" value="F:RNA-DNA hybrid ribonuclease activity"/>
    <property type="evidence" value="ECO:0007669"/>
    <property type="project" value="UniProtKB-EC"/>
</dbReference>
<evidence type="ECO:0000256" key="6">
    <source>
        <dbReference type="ARBA" id="ARBA00017721"/>
    </source>
</evidence>
<dbReference type="InterPro" id="IPR011320">
    <property type="entry name" value="RNase_H1_N"/>
</dbReference>
<keyword evidence="10 13" id="KW-0378">Hydrolase</keyword>
<evidence type="ECO:0000256" key="2">
    <source>
        <dbReference type="ARBA" id="ARBA00001946"/>
    </source>
</evidence>
<evidence type="ECO:0000256" key="7">
    <source>
        <dbReference type="ARBA" id="ARBA00022722"/>
    </source>
</evidence>
<dbReference type="CDD" id="cd09277">
    <property type="entry name" value="RNase_HI_bacteria_like"/>
    <property type="match status" value="1"/>
</dbReference>
<dbReference type="EMBL" id="UGSZ01000001">
    <property type="protein sequence ID" value="SUB56277.1"/>
    <property type="molecule type" value="Genomic_DNA"/>
</dbReference>
<accession>A0A379C3T3</accession>
<dbReference type="FunFam" id="3.40.970.10:FF:000002">
    <property type="entry name" value="Ribonuclease H"/>
    <property type="match status" value="1"/>
</dbReference>
<dbReference type="Pfam" id="PF01693">
    <property type="entry name" value="Cauli_VI"/>
    <property type="match status" value="1"/>
</dbReference>
<evidence type="ECO:0000256" key="1">
    <source>
        <dbReference type="ARBA" id="ARBA00000077"/>
    </source>
</evidence>
<evidence type="ECO:0000256" key="5">
    <source>
        <dbReference type="ARBA" id="ARBA00012180"/>
    </source>
</evidence>
<dbReference type="AlphaFoldDB" id="A0A379C3T3"/>
<evidence type="ECO:0000256" key="3">
    <source>
        <dbReference type="ARBA" id="ARBA00004065"/>
    </source>
</evidence>
<protein>
    <recommendedName>
        <fullName evidence="6">Ribonuclease H</fullName>
        <ecNumber evidence="5">3.1.26.4</ecNumber>
    </recommendedName>
</protein>
<gene>
    <name evidence="13" type="primary">rnhA</name>
    <name evidence="13" type="ORF">NCTC13149_00047</name>
</gene>
<dbReference type="Gene3D" id="3.30.420.10">
    <property type="entry name" value="Ribonuclease H-like superfamily/Ribonuclease H"/>
    <property type="match status" value="1"/>
</dbReference>
<dbReference type="OrthoDB" id="9811552at2"/>
<dbReference type="GO" id="GO:0046872">
    <property type="term" value="F:metal ion binding"/>
    <property type="evidence" value="ECO:0007669"/>
    <property type="project" value="UniProtKB-KW"/>
</dbReference>
<dbReference type="PROSITE" id="PS50879">
    <property type="entry name" value="RNASE_H_1"/>
    <property type="match status" value="1"/>
</dbReference>
<dbReference type="RefSeq" id="WP_019034190.1">
    <property type="nucleotide sequence ID" value="NZ_JASOZY010000001.1"/>
</dbReference>
<dbReference type="Pfam" id="PF00075">
    <property type="entry name" value="RNase_H"/>
    <property type="match status" value="1"/>
</dbReference>
<evidence type="ECO:0000313" key="13">
    <source>
        <dbReference type="EMBL" id="SUB56277.1"/>
    </source>
</evidence>
<dbReference type="InterPro" id="IPR036397">
    <property type="entry name" value="RNaseH_sf"/>
</dbReference>
<dbReference type="InterPro" id="IPR009027">
    <property type="entry name" value="Ribosomal_bL9/RNase_H1_N"/>
</dbReference>
<keyword evidence="8" id="KW-0479">Metal-binding</keyword>
<keyword evidence="11" id="KW-0460">Magnesium</keyword>
<organism evidence="13 14">
    <name type="scientific">Peptoniphilus lacrimalis</name>
    <dbReference type="NCBI Taxonomy" id="33031"/>
    <lineage>
        <taxon>Bacteria</taxon>
        <taxon>Bacillati</taxon>
        <taxon>Bacillota</taxon>
        <taxon>Tissierellia</taxon>
        <taxon>Tissierellales</taxon>
        <taxon>Peptoniphilaceae</taxon>
        <taxon>Peptoniphilus</taxon>
    </lineage>
</organism>
<dbReference type="InterPro" id="IPR050092">
    <property type="entry name" value="RNase_H"/>
</dbReference>
<dbReference type="SUPFAM" id="SSF53098">
    <property type="entry name" value="Ribonuclease H-like"/>
    <property type="match status" value="1"/>
</dbReference>